<dbReference type="RefSeq" id="XP_024501561.1">
    <property type="nucleotide sequence ID" value="XM_024647489.1"/>
</dbReference>
<dbReference type="EMBL" id="LN609528">
    <property type="protein sequence ID" value="CEF62359.1"/>
    <property type="molecule type" value="Genomic_DNA"/>
</dbReference>
<dbReference type="OrthoDB" id="5954868at2759"/>
<dbReference type="Pfam" id="PF09258">
    <property type="entry name" value="Glyco_transf_64"/>
    <property type="match status" value="1"/>
</dbReference>
<dbReference type="InterPro" id="IPR015338">
    <property type="entry name" value="GT64_dom"/>
</dbReference>
<dbReference type="GO" id="GO:1901135">
    <property type="term" value="P:carbohydrate derivative metabolic process"/>
    <property type="evidence" value="ECO:0007669"/>
    <property type="project" value="UniProtKB-ARBA"/>
</dbReference>
<evidence type="ECO:0000256" key="1">
    <source>
        <dbReference type="ARBA" id="ARBA00004648"/>
    </source>
</evidence>
<dbReference type="PANTHER" id="PTHR48261:SF2">
    <property type="entry name" value="ACETYLGLUCOSAMINYLTRANSFERASE"/>
    <property type="match status" value="1"/>
</dbReference>
<sequence>MKLFIFYYLVFYLILIVKSQNVDPTIILYNNLLLQNNYTKYYYIWQNNRNKSENQLISSLDINRLIKDRKICLINNMYCLVSNTLSVEWETIQILFQESCIPIMTSSQVEKTKQYIKNDLLEKAIVFRENFSKNANCSTIADEELKKNFNISEIIYNGKKIIDEKYLLKDFYNINQHNSLTSTVPLYAEDRQLFSKSKLIGKLKFNLFTVIILTFRRISHLKTMIKNLGKNSKIDKIIVIWNDQNPKNIPKKSTWPQSNKPLYFVKTKKNSLNNRFLALDIITTHGVLSIDDDQAVNNILINKAFKFWQANSDVLVGHYTRRTFDKNKTGYFTKKVKSFDLILTGLAFINRKYLIKYTNEINNEIKNYVDRHMNCEDIVMNFLVAETSKKPNLFYDMIDNLRLSPLSSKGLSNKKNHYKERDGCVKHLIKVYGKNPMKKGNIHLCLNNKKC</sequence>
<comment type="subcellular location">
    <subcellularLocation>
        <location evidence="1">Endoplasmic reticulum membrane</location>
        <topology evidence="1">Single-pass type II membrane protein</topology>
    </subcellularLocation>
</comment>
<keyword evidence="4" id="KW-0472">Membrane</keyword>
<feature type="chain" id="PRO_5015030413" evidence="6">
    <location>
        <begin position="20"/>
        <end position="451"/>
    </location>
</feature>
<evidence type="ECO:0000256" key="4">
    <source>
        <dbReference type="ARBA" id="ARBA00023136"/>
    </source>
</evidence>
<organism evidence="8">
    <name type="scientific">Strongyloides ratti</name>
    <name type="common">Parasitic roundworm</name>
    <dbReference type="NCBI Taxonomy" id="34506"/>
    <lineage>
        <taxon>Eukaryota</taxon>
        <taxon>Metazoa</taxon>
        <taxon>Ecdysozoa</taxon>
        <taxon>Nematoda</taxon>
        <taxon>Chromadorea</taxon>
        <taxon>Rhabditida</taxon>
        <taxon>Tylenchina</taxon>
        <taxon>Panagrolaimomorpha</taxon>
        <taxon>Strongyloidoidea</taxon>
        <taxon>Strongyloididae</taxon>
        <taxon>Strongyloides</taxon>
    </lineage>
</organism>
<name>A0A090L4F2_STRRB</name>
<dbReference type="CTD" id="36374724"/>
<evidence type="ECO:0000313" key="10">
    <source>
        <dbReference type="WBParaSite" id="SRAE_1000063200.1"/>
    </source>
</evidence>
<dbReference type="AlphaFoldDB" id="A0A090L4F2"/>
<evidence type="ECO:0000256" key="2">
    <source>
        <dbReference type="ARBA" id="ARBA00010271"/>
    </source>
</evidence>
<feature type="signal peptide" evidence="6">
    <location>
        <begin position="1"/>
        <end position="19"/>
    </location>
</feature>
<dbReference type="Gene3D" id="3.90.550.10">
    <property type="entry name" value="Spore Coat Polysaccharide Biosynthesis Protein SpsA, Chain A"/>
    <property type="match status" value="1"/>
</dbReference>
<keyword evidence="3" id="KW-0808">Transferase</keyword>
<reference evidence="10" key="2">
    <citation type="submission" date="2020-12" db="UniProtKB">
        <authorList>
            <consortium name="WormBaseParasite"/>
        </authorList>
    </citation>
    <scope>IDENTIFICATION</scope>
</reference>
<gene>
    <name evidence="8 10 11" type="ORF">SRAE_1000063200</name>
</gene>
<comment type="similarity">
    <text evidence="2">Belongs to the glycosyltransferase 47 family.</text>
</comment>
<reference evidence="8 9" key="1">
    <citation type="submission" date="2014-09" db="EMBL/GenBank/DDBJ databases">
        <authorList>
            <person name="Martin A.A."/>
        </authorList>
    </citation>
    <scope>NUCLEOTIDE SEQUENCE</scope>
    <source>
        <strain evidence="9">ED321</strain>
        <strain evidence="8">ED321 Heterogonic</strain>
    </source>
</reference>
<dbReference type="SUPFAM" id="SSF53448">
    <property type="entry name" value="Nucleotide-diphospho-sugar transferases"/>
    <property type="match status" value="1"/>
</dbReference>
<protein>
    <submittedName>
        <fullName evidence="8 10">Exostosin-3</fullName>
    </submittedName>
</protein>
<keyword evidence="6" id="KW-0732">Signal</keyword>
<feature type="domain" description="Glycosyl transferase 64" evidence="7">
    <location>
        <begin position="208"/>
        <end position="444"/>
    </location>
</feature>
<keyword evidence="9" id="KW-1185">Reference proteome</keyword>
<dbReference type="STRING" id="34506.A0A090L4F2"/>
<dbReference type="GO" id="GO:0016757">
    <property type="term" value="F:glycosyltransferase activity"/>
    <property type="evidence" value="ECO:0007669"/>
    <property type="project" value="InterPro"/>
</dbReference>
<dbReference type="Proteomes" id="UP000035682">
    <property type="component" value="Unplaced"/>
</dbReference>
<evidence type="ECO:0000313" key="8">
    <source>
        <dbReference type="EMBL" id="CEF62359.1"/>
    </source>
</evidence>
<evidence type="ECO:0000313" key="11">
    <source>
        <dbReference type="WormBase" id="SRAE_1000063200"/>
    </source>
</evidence>
<dbReference type="WormBase" id="SRAE_1000063200">
    <property type="protein sequence ID" value="SRP00661"/>
    <property type="gene ID" value="WBGene00257229"/>
</dbReference>
<dbReference type="GeneID" id="36374724"/>
<dbReference type="GO" id="GO:0005789">
    <property type="term" value="C:endoplasmic reticulum membrane"/>
    <property type="evidence" value="ECO:0007669"/>
    <property type="project" value="UniProtKB-SubCell"/>
</dbReference>
<evidence type="ECO:0000256" key="3">
    <source>
        <dbReference type="ARBA" id="ARBA00022679"/>
    </source>
</evidence>
<dbReference type="PANTHER" id="PTHR48261">
    <property type="entry name" value="ACETYLGLUCOSAMINYLTRANSFERASE"/>
    <property type="match status" value="1"/>
</dbReference>
<dbReference type="WBParaSite" id="SRAE_1000063200.1">
    <property type="protein sequence ID" value="SRAE_1000063200.1"/>
    <property type="gene ID" value="WBGene00257229"/>
</dbReference>
<accession>A0A090L4F2</accession>
<evidence type="ECO:0000259" key="7">
    <source>
        <dbReference type="Pfam" id="PF09258"/>
    </source>
</evidence>
<dbReference type="InterPro" id="IPR004263">
    <property type="entry name" value="Exostosin"/>
</dbReference>
<evidence type="ECO:0000256" key="6">
    <source>
        <dbReference type="SAM" id="SignalP"/>
    </source>
</evidence>
<keyword evidence="5" id="KW-1015">Disulfide bond</keyword>
<evidence type="ECO:0000313" key="9">
    <source>
        <dbReference type="Proteomes" id="UP000035682"/>
    </source>
</evidence>
<dbReference type="InterPro" id="IPR029044">
    <property type="entry name" value="Nucleotide-diphossugar_trans"/>
</dbReference>
<evidence type="ECO:0000256" key="5">
    <source>
        <dbReference type="ARBA" id="ARBA00023157"/>
    </source>
</evidence>
<proteinExistence type="inferred from homology"/>